<dbReference type="PANTHER" id="PTHR11102">
    <property type="entry name" value="SEL-1-LIKE PROTEIN"/>
    <property type="match status" value="1"/>
</dbReference>
<dbReference type="PANTHER" id="PTHR11102:SF160">
    <property type="entry name" value="ERAD-ASSOCIATED E3 UBIQUITIN-PROTEIN LIGASE COMPONENT HRD3"/>
    <property type="match status" value="1"/>
</dbReference>
<dbReference type="InterPro" id="IPR045653">
    <property type="entry name" value="DUF6396"/>
</dbReference>
<proteinExistence type="predicted"/>
<feature type="chain" id="PRO_5031559864" description="DUF6396 domain-containing protein" evidence="1">
    <location>
        <begin position="17"/>
        <end position="436"/>
    </location>
</feature>
<dbReference type="InterPro" id="IPR006597">
    <property type="entry name" value="Sel1-like"/>
</dbReference>
<gene>
    <name evidence="3" type="ORF">GGD41_005101</name>
</gene>
<dbReference type="EMBL" id="JACCAU010000001">
    <property type="protein sequence ID" value="NYH17873.1"/>
    <property type="molecule type" value="Genomic_DNA"/>
</dbReference>
<feature type="signal peptide" evidence="1">
    <location>
        <begin position="1"/>
        <end position="16"/>
    </location>
</feature>
<dbReference type="Proteomes" id="UP000572540">
    <property type="component" value="Unassembled WGS sequence"/>
</dbReference>
<dbReference type="RefSeq" id="WP_218904987.1">
    <property type="nucleotide sequence ID" value="NZ_JACCAU010000001.1"/>
</dbReference>
<dbReference type="InterPro" id="IPR011990">
    <property type="entry name" value="TPR-like_helical_dom_sf"/>
</dbReference>
<evidence type="ECO:0000313" key="4">
    <source>
        <dbReference type="Proteomes" id="UP000572540"/>
    </source>
</evidence>
<evidence type="ECO:0000259" key="2">
    <source>
        <dbReference type="Pfam" id="PF19933"/>
    </source>
</evidence>
<dbReference type="SUPFAM" id="SSF81901">
    <property type="entry name" value="HCP-like"/>
    <property type="match status" value="1"/>
</dbReference>
<sequence length="436" mass="47549">MRVVTLFLFVSLSLLTACSHKEDAVSSAPDMPSVRANLAFTCVHEADSLPQLDPDADKLFKYGRYLQTADGPKDFDEITRLYRIAAANGHYKANGNLQKLLSEGFAKSPDAQTESVDLAEQLIKQGVPGGYYDMGHYLETGYGVKRNTEDALRHFRKAADLGNPEAQYYIAELLAPADKAPEIARQMRQCAADQGHGAAATKLGVNLQSASLYSDAVKAFQKGAAAGDANSTSFLANGFTGPSASNRLYFLALSNDPERTKRYGLVGDFITRNEGRNPKVPDIDSIVPLPPAKLPTWDGTFQWEKIRAAATPPERPTDEVIDRLSKEKNLDPATGLPLLGMSGKTSQNEQPANVLARVPLGTVARTGEPCPEDGVWCAKLSAGRTGDAQRRFLKGDVLPSLNVHEPRQLAFIDRWMGTRQHATQVTWELVGYIDKT</sequence>
<dbReference type="InterPro" id="IPR050767">
    <property type="entry name" value="Sel1_AlgK"/>
</dbReference>
<organism evidence="3 4">
    <name type="scientific">Paraburkholderia bryophila</name>
    <dbReference type="NCBI Taxonomy" id="420952"/>
    <lineage>
        <taxon>Bacteria</taxon>
        <taxon>Pseudomonadati</taxon>
        <taxon>Pseudomonadota</taxon>
        <taxon>Betaproteobacteria</taxon>
        <taxon>Burkholderiales</taxon>
        <taxon>Burkholderiaceae</taxon>
        <taxon>Paraburkholderia</taxon>
    </lineage>
</organism>
<feature type="domain" description="DUF6396" evidence="2">
    <location>
        <begin position="231"/>
        <end position="338"/>
    </location>
</feature>
<protein>
    <recommendedName>
        <fullName evidence="2">DUF6396 domain-containing protein</fullName>
    </recommendedName>
</protein>
<reference evidence="3 4" key="1">
    <citation type="submission" date="2020-07" db="EMBL/GenBank/DDBJ databases">
        <title>Exploring microbial biodiversity for novel pathways involved in the catabolism of aromatic compounds derived from lignin.</title>
        <authorList>
            <person name="Elkins J."/>
        </authorList>
    </citation>
    <scope>NUCLEOTIDE SEQUENCE [LARGE SCALE GENOMIC DNA]</scope>
    <source>
        <strain evidence="3 4">H2C3B</strain>
    </source>
</reference>
<keyword evidence="1" id="KW-0732">Signal</keyword>
<dbReference type="AlphaFoldDB" id="A0A7Y9WDC3"/>
<comment type="caution">
    <text evidence="3">The sequence shown here is derived from an EMBL/GenBank/DDBJ whole genome shotgun (WGS) entry which is preliminary data.</text>
</comment>
<name>A0A7Y9WDC3_9BURK</name>
<dbReference type="PROSITE" id="PS51257">
    <property type="entry name" value="PROKAR_LIPOPROTEIN"/>
    <property type="match status" value="1"/>
</dbReference>
<dbReference type="Pfam" id="PF19933">
    <property type="entry name" value="DUF6396"/>
    <property type="match status" value="1"/>
</dbReference>
<accession>A0A7Y9WDC3</accession>
<evidence type="ECO:0000256" key="1">
    <source>
        <dbReference type="SAM" id="SignalP"/>
    </source>
</evidence>
<evidence type="ECO:0000313" key="3">
    <source>
        <dbReference type="EMBL" id="NYH17873.1"/>
    </source>
</evidence>
<dbReference type="Gene3D" id="1.25.40.10">
    <property type="entry name" value="Tetratricopeptide repeat domain"/>
    <property type="match status" value="1"/>
</dbReference>
<dbReference type="SMART" id="SM00671">
    <property type="entry name" value="SEL1"/>
    <property type="match status" value="2"/>
</dbReference>